<organism evidence="2 3">
    <name type="scientific">Christiangramia fulva</name>
    <dbReference type="NCBI Taxonomy" id="2126553"/>
    <lineage>
        <taxon>Bacteria</taxon>
        <taxon>Pseudomonadati</taxon>
        <taxon>Bacteroidota</taxon>
        <taxon>Flavobacteriia</taxon>
        <taxon>Flavobacteriales</taxon>
        <taxon>Flavobacteriaceae</taxon>
        <taxon>Christiangramia</taxon>
    </lineage>
</organism>
<dbReference type="SUPFAM" id="SSF52540">
    <property type="entry name" value="P-loop containing nucleoside triphosphate hydrolases"/>
    <property type="match status" value="1"/>
</dbReference>
<dbReference type="RefSeq" id="WP_107012821.1">
    <property type="nucleotide sequence ID" value="NZ_CP028136.1"/>
</dbReference>
<dbReference type="Pfam" id="PF13304">
    <property type="entry name" value="AAA_21"/>
    <property type="match status" value="1"/>
</dbReference>
<name>A0A2R3Z6Y0_9FLAO</name>
<dbReference type="GO" id="GO:0006302">
    <property type="term" value="P:double-strand break repair"/>
    <property type="evidence" value="ECO:0007669"/>
    <property type="project" value="TreeGrafter"/>
</dbReference>
<dbReference type="InterPro" id="IPR027417">
    <property type="entry name" value="P-loop_NTPase"/>
</dbReference>
<dbReference type="OrthoDB" id="9815944at2"/>
<dbReference type="PANTHER" id="PTHR32182">
    <property type="entry name" value="DNA REPLICATION AND REPAIR PROTEIN RECF"/>
    <property type="match status" value="1"/>
</dbReference>
<gene>
    <name evidence="2" type="ORF">C7S20_12715</name>
</gene>
<reference evidence="3" key="1">
    <citation type="submission" date="2018-03" db="EMBL/GenBank/DDBJ databases">
        <title>Gramella fulva sp. nov., isolated from a dry surface of tidal flat.</title>
        <authorList>
            <person name="Hwang S.H."/>
            <person name="Hwang W.M."/>
            <person name="Kang K."/>
            <person name="Ahn T.-Y."/>
        </authorList>
    </citation>
    <scope>NUCLEOTIDE SEQUENCE [LARGE SCALE GENOMIC DNA]</scope>
    <source>
        <strain evidence="3">SH35</strain>
    </source>
</reference>
<evidence type="ECO:0000313" key="2">
    <source>
        <dbReference type="EMBL" id="AVR46047.1"/>
    </source>
</evidence>
<sequence length="635" mass="73200">MQQKINLIKSIESGLSRFNNQLNFSKKVDSDAEIIILHEDLIKHYELLKNLLENGDFSINHINQFQNELNTILQYIPVRSENYEFNDVEKVALNRQIETAAKNIQSQFELIKFNFAFFETLGFLKENIVAIGANGSGKTTLSNELKKYLPNNGVVISAQKVLIIPTFSGISNFVQTNQKLKNTQVADKSLRTTFSTANDGNAYSILKQIGGEFQILLDNLLAERSAIRNKFCDNLNDGGNNTTVPVTKLDKTLFIWNSLIEHREISCSDGINITLSSHGVNSYPAHQMSDGEKVALYHIAQVLQAPESGFIVVDEPEMYLHKTILNKLWDILEKERQDCIFVYLTHDLDFATRRTTAKKVWIKSFKHPNRWEIENIPSNALPESLLLELLGSRKNILFCEGQKGSIDEKIYNTLFPNFTITPVESCFSVINYTKAFNKIQSRTVKAYGIIDSDHHSSDRLDKLKEKGVFSISVSEIENLFFEKEFLKFLANQILKDESDVQRIQQEIIKQFQKDLELQISNYLSTKINYYYKDSDMSKGNTLDDVRENYNKFLSEIKIPEWYKQRKLEMEDLIQQENYEKIISVYNNKGLKKIANKNFNISDFIERSIKAIQFNPSVHQILLKKFPEELVQKNGL</sequence>
<evidence type="ECO:0000313" key="3">
    <source>
        <dbReference type="Proteomes" id="UP000241507"/>
    </source>
</evidence>
<dbReference type="PANTHER" id="PTHR32182:SF22">
    <property type="entry name" value="ATP-DEPENDENT ENDONUCLEASE, OLD FAMILY-RELATED"/>
    <property type="match status" value="1"/>
</dbReference>
<protein>
    <submittedName>
        <fullName evidence="2">ABC transporter ATP-binding protein</fullName>
    </submittedName>
</protein>
<dbReference type="InterPro" id="IPR003593">
    <property type="entry name" value="AAA+_ATPase"/>
</dbReference>
<dbReference type="InterPro" id="IPR029492">
    <property type="entry name" value="DUF4435"/>
</dbReference>
<dbReference type="Pfam" id="PF14491">
    <property type="entry name" value="DUF4435"/>
    <property type="match status" value="1"/>
</dbReference>
<dbReference type="EMBL" id="CP028136">
    <property type="protein sequence ID" value="AVR46047.1"/>
    <property type="molecule type" value="Genomic_DNA"/>
</dbReference>
<dbReference type="AlphaFoldDB" id="A0A2R3Z6Y0"/>
<dbReference type="GO" id="GO:0016887">
    <property type="term" value="F:ATP hydrolysis activity"/>
    <property type="evidence" value="ECO:0007669"/>
    <property type="project" value="InterPro"/>
</dbReference>
<dbReference type="Proteomes" id="UP000241507">
    <property type="component" value="Chromosome"/>
</dbReference>
<dbReference type="KEGG" id="grs:C7S20_12715"/>
<keyword evidence="2" id="KW-0547">Nucleotide-binding</keyword>
<proteinExistence type="predicted"/>
<dbReference type="GO" id="GO:0005524">
    <property type="term" value="F:ATP binding"/>
    <property type="evidence" value="ECO:0007669"/>
    <property type="project" value="UniProtKB-KW"/>
</dbReference>
<evidence type="ECO:0000259" key="1">
    <source>
        <dbReference type="SMART" id="SM00382"/>
    </source>
</evidence>
<dbReference type="GO" id="GO:0000731">
    <property type="term" value="P:DNA synthesis involved in DNA repair"/>
    <property type="evidence" value="ECO:0007669"/>
    <property type="project" value="TreeGrafter"/>
</dbReference>
<keyword evidence="3" id="KW-1185">Reference proteome</keyword>
<dbReference type="InterPro" id="IPR003959">
    <property type="entry name" value="ATPase_AAA_core"/>
</dbReference>
<accession>A0A2R3Z6Y0</accession>
<keyword evidence="2" id="KW-0067">ATP-binding</keyword>
<dbReference type="Gene3D" id="3.40.50.300">
    <property type="entry name" value="P-loop containing nucleotide triphosphate hydrolases"/>
    <property type="match status" value="1"/>
</dbReference>
<feature type="domain" description="AAA+ ATPase" evidence="1">
    <location>
        <begin position="124"/>
        <end position="366"/>
    </location>
</feature>
<dbReference type="SMART" id="SM00382">
    <property type="entry name" value="AAA"/>
    <property type="match status" value="1"/>
</dbReference>